<dbReference type="EMBL" id="BPLR01009360">
    <property type="protein sequence ID" value="GIY31358.1"/>
    <property type="molecule type" value="Genomic_DNA"/>
</dbReference>
<dbReference type="AlphaFoldDB" id="A0AAV4SA29"/>
<name>A0AAV4SA29_CAEEX</name>
<evidence type="ECO:0000313" key="2">
    <source>
        <dbReference type="Proteomes" id="UP001054945"/>
    </source>
</evidence>
<comment type="caution">
    <text evidence="1">The sequence shown here is derived from an EMBL/GenBank/DDBJ whole genome shotgun (WGS) entry which is preliminary data.</text>
</comment>
<evidence type="ECO:0000313" key="1">
    <source>
        <dbReference type="EMBL" id="GIY31358.1"/>
    </source>
</evidence>
<organism evidence="1 2">
    <name type="scientific">Caerostris extrusa</name>
    <name type="common">Bark spider</name>
    <name type="synonym">Caerostris bankana</name>
    <dbReference type="NCBI Taxonomy" id="172846"/>
    <lineage>
        <taxon>Eukaryota</taxon>
        <taxon>Metazoa</taxon>
        <taxon>Ecdysozoa</taxon>
        <taxon>Arthropoda</taxon>
        <taxon>Chelicerata</taxon>
        <taxon>Arachnida</taxon>
        <taxon>Araneae</taxon>
        <taxon>Araneomorphae</taxon>
        <taxon>Entelegynae</taxon>
        <taxon>Araneoidea</taxon>
        <taxon>Araneidae</taxon>
        <taxon>Caerostris</taxon>
    </lineage>
</organism>
<sequence length="110" mass="12574">MINASRTFIPSEMDDLGQCGGTTLNSYSLKWRIKAMRDKLSPAFVVQFDIMEVRYNQNLSHIINLGFTVNIIPVSANDFHFTLRNTIGHKEVGYKKKKKKKGTTHYPPRG</sequence>
<proteinExistence type="predicted"/>
<gene>
    <name evidence="1" type="ORF">CEXT_433071</name>
</gene>
<keyword evidence="2" id="KW-1185">Reference proteome</keyword>
<reference evidence="1 2" key="1">
    <citation type="submission" date="2021-06" db="EMBL/GenBank/DDBJ databases">
        <title>Caerostris extrusa draft genome.</title>
        <authorList>
            <person name="Kono N."/>
            <person name="Arakawa K."/>
        </authorList>
    </citation>
    <scope>NUCLEOTIDE SEQUENCE [LARGE SCALE GENOMIC DNA]</scope>
</reference>
<accession>A0AAV4SA29</accession>
<protein>
    <submittedName>
        <fullName evidence="1">Uncharacterized protein</fullName>
    </submittedName>
</protein>
<dbReference type="Proteomes" id="UP001054945">
    <property type="component" value="Unassembled WGS sequence"/>
</dbReference>